<dbReference type="HOGENOM" id="CLU_1257238_0_0_1"/>
<reference evidence="2 3" key="1">
    <citation type="journal article" date="2007" name="Nature">
        <title>Evolution of genes and genomes on the Drosophila phylogeny.</title>
        <authorList>
            <consortium name="Drosophila 12 Genomes Consortium"/>
            <person name="Clark A.G."/>
            <person name="Eisen M.B."/>
            <person name="Smith D.R."/>
            <person name="Bergman C.M."/>
            <person name="Oliver B."/>
            <person name="Markow T.A."/>
            <person name="Kaufman T.C."/>
            <person name="Kellis M."/>
            <person name="Gelbart W."/>
            <person name="Iyer V.N."/>
            <person name="Pollard D.A."/>
            <person name="Sackton T.B."/>
            <person name="Larracuente A.M."/>
            <person name="Singh N.D."/>
            <person name="Abad J.P."/>
            <person name="Abt D.N."/>
            <person name="Adryan B."/>
            <person name="Aguade M."/>
            <person name="Akashi H."/>
            <person name="Anderson W.W."/>
            <person name="Aquadro C.F."/>
            <person name="Ardell D.H."/>
            <person name="Arguello R."/>
            <person name="Artieri C.G."/>
            <person name="Barbash D.A."/>
            <person name="Barker D."/>
            <person name="Barsanti P."/>
            <person name="Batterham P."/>
            <person name="Batzoglou S."/>
            <person name="Begun D."/>
            <person name="Bhutkar A."/>
            <person name="Blanco E."/>
            <person name="Bosak S.A."/>
            <person name="Bradley R.K."/>
            <person name="Brand A.D."/>
            <person name="Brent M.R."/>
            <person name="Brooks A.N."/>
            <person name="Brown R.H."/>
            <person name="Butlin R.K."/>
            <person name="Caggese C."/>
            <person name="Calvi B.R."/>
            <person name="Bernardo de Carvalho A."/>
            <person name="Caspi A."/>
            <person name="Castrezana S."/>
            <person name="Celniker S.E."/>
            <person name="Chang J.L."/>
            <person name="Chapple C."/>
            <person name="Chatterji S."/>
            <person name="Chinwalla A."/>
            <person name="Civetta A."/>
            <person name="Clifton S.W."/>
            <person name="Comeron J.M."/>
            <person name="Costello J.C."/>
            <person name="Coyne J.A."/>
            <person name="Daub J."/>
            <person name="David R.G."/>
            <person name="Delcher A.L."/>
            <person name="Delehaunty K."/>
            <person name="Do C.B."/>
            <person name="Ebling H."/>
            <person name="Edwards K."/>
            <person name="Eickbush T."/>
            <person name="Evans J.D."/>
            <person name="Filipski A."/>
            <person name="Findeiss S."/>
            <person name="Freyhult E."/>
            <person name="Fulton L."/>
            <person name="Fulton R."/>
            <person name="Garcia A.C."/>
            <person name="Gardiner A."/>
            <person name="Garfield D.A."/>
            <person name="Garvin B.E."/>
            <person name="Gibson G."/>
            <person name="Gilbert D."/>
            <person name="Gnerre S."/>
            <person name="Godfrey J."/>
            <person name="Good R."/>
            <person name="Gotea V."/>
            <person name="Gravely B."/>
            <person name="Greenberg A.J."/>
            <person name="Griffiths-Jones S."/>
            <person name="Gross S."/>
            <person name="Guigo R."/>
            <person name="Gustafson E.A."/>
            <person name="Haerty W."/>
            <person name="Hahn M.W."/>
            <person name="Halligan D.L."/>
            <person name="Halpern A.L."/>
            <person name="Halter G.M."/>
            <person name="Han M.V."/>
            <person name="Heger A."/>
            <person name="Hillier L."/>
            <person name="Hinrichs A.S."/>
            <person name="Holmes I."/>
            <person name="Hoskins R.A."/>
            <person name="Hubisz M.J."/>
            <person name="Hultmark D."/>
            <person name="Huntley M.A."/>
            <person name="Jaffe D.B."/>
            <person name="Jagadeeshan S."/>
            <person name="Jeck W.R."/>
            <person name="Johnson J."/>
            <person name="Jones C.D."/>
            <person name="Jordan W.C."/>
            <person name="Karpen G.H."/>
            <person name="Kataoka E."/>
            <person name="Keightley P.D."/>
            <person name="Kheradpour P."/>
            <person name="Kirkness E.F."/>
            <person name="Koerich L.B."/>
            <person name="Kristiansen K."/>
            <person name="Kudrna D."/>
            <person name="Kulathinal R.J."/>
            <person name="Kumar S."/>
            <person name="Kwok R."/>
            <person name="Lander E."/>
            <person name="Langley C.H."/>
            <person name="Lapoint R."/>
            <person name="Lazzaro B.P."/>
            <person name="Lee S.J."/>
            <person name="Levesque L."/>
            <person name="Li R."/>
            <person name="Lin C.F."/>
            <person name="Lin M.F."/>
            <person name="Lindblad-Toh K."/>
            <person name="Llopart A."/>
            <person name="Long M."/>
            <person name="Low L."/>
            <person name="Lozovsky E."/>
            <person name="Lu J."/>
            <person name="Luo M."/>
            <person name="Machado C.A."/>
            <person name="Makalowski W."/>
            <person name="Marzo M."/>
            <person name="Matsuda M."/>
            <person name="Matzkin L."/>
            <person name="McAllister B."/>
            <person name="McBride C.S."/>
            <person name="McKernan B."/>
            <person name="McKernan K."/>
            <person name="Mendez-Lago M."/>
            <person name="Minx P."/>
            <person name="Mollenhauer M.U."/>
            <person name="Montooth K."/>
            <person name="Mount S.M."/>
            <person name="Mu X."/>
            <person name="Myers E."/>
            <person name="Negre B."/>
            <person name="Newfeld S."/>
            <person name="Nielsen R."/>
            <person name="Noor M.A."/>
            <person name="O'Grady P."/>
            <person name="Pachter L."/>
            <person name="Papaceit M."/>
            <person name="Parisi M.J."/>
            <person name="Parisi M."/>
            <person name="Parts L."/>
            <person name="Pedersen J.S."/>
            <person name="Pesole G."/>
            <person name="Phillippy A.M."/>
            <person name="Ponting C.P."/>
            <person name="Pop M."/>
            <person name="Porcelli D."/>
            <person name="Powell J.R."/>
            <person name="Prohaska S."/>
            <person name="Pruitt K."/>
            <person name="Puig M."/>
            <person name="Quesneville H."/>
            <person name="Ram K.R."/>
            <person name="Rand D."/>
            <person name="Rasmussen M.D."/>
            <person name="Reed L.K."/>
            <person name="Reenan R."/>
            <person name="Reily A."/>
            <person name="Remington K.A."/>
            <person name="Rieger T.T."/>
            <person name="Ritchie M.G."/>
            <person name="Robin C."/>
            <person name="Rogers Y.H."/>
            <person name="Rohde C."/>
            <person name="Rozas J."/>
            <person name="Rubenfield M.J."/>
            <person name="Ruiz A."/>
            <person name="Russo S."/>
            <person name="Salzberg S.L."/>
            <person name="Sanchez-Gracia A."/>
            <person name="Saranga D.J."/>
            <person name="Sato H."/>
            <person name="Schaeffer S.W."/>
            <person name="Schatz M.C."/>
            <person name="Schlenke T."/>
            <person name="Schwartz R."/>
            <person name="Segarra C."/>
            <person name="Singh R.S."/>
            <person name="Sirot L."/>
            <person name="Sirota M."/>
            <person name="Sisneros N.B."/>
            <person name="Smith C.D."/>
            <person name="Smith T.F."/>
            <person name="Spieth J."/>
            <person name="Stage D.E."/>
            <person name="Stark A."/>
            <person name="Stephan W."/>
            <person name="Strausberg R.L."/>
            <person name="Strempel S."/>
            <person name="Sturgill D."/>
            <person name="Sutton G."/>
            <person name="Sutton G.G."/>
            <person name="Tao W."/>
            <person name="Teichmann S."/>
            <person name="Tobari Y.N."/>
            <person name="Tomimura Y."/>
            <person name="Tsolas J.M."/>
            <person name="Valente V.L."/>
            <person name="Venter E."/>
            <person name="Venter J.C."/>
            <person name="Vicario S."/>
            <person name="Vieira F.G."/>
            <person name="Vilella A.J."/>
            <person name="Villasante A."/>
            <person name="Walenz B."/>
            <person name="Wang J."/>
            <person name="Wasserman M."/>
            <person name="Watts T."/>
            <person name="Wilson D."/>
            <person name="Wilson R.K."/>
            <person name="Wing R.A."/>
            <person name="Wolfner M.F."/>
            <person name="Wong A."/>
            <person name="Wong G.K."/>
            <person name="Wu C.I."/>
            <person name="Wu G."/>
            <person name="Yamamoto D."/>
            <person name="Yang H.P."/>
            <person name="Yang S.P."/>
            <person name="Yorke J.A."/>
            <person name="Yoshida K."/>
            <person name="Zdobnov E."/>
            <person name="Zhang P."/>
            <person name="Zhang Y."/>
            <person name="Zimin A.V."/>
            <person name="Baldwin J."/>
            <person name="Abdouelleil A."/>
            <person name="Abdulkadir J."/>
            <person name="Abebe A."/>
            <person name="Abera B."/>
            <person name="Abreu J."/>
            <person name="Acer S.C."/>
            <person name="Aftuck L."/>
            <person name="Alexander A."/>
            <person name="An P."/>
            <person name="Anderson E."/>
            <person name="Anderson S."/>
            <person name="Arachi H."/>
            <person name="Azer M."/>
            <person name="Bachantsang P."/>
            <person name="Barry A."/>
            <person name="Bayul T."/>
            <person name="Berlin A."/>
            <person name="Bessette D."/>
            <person name="Bloom T."/>
            <person name="Blye J."/>
            <person name="Boguslavskiy L."/>
            <person name="Bonnet C."/>
            <person name="Boukhgalter B."/>
            <person name="Bourzgui I."/>
            <person name="Brown A."/>
            <person name="Cahill P."/>
            <person name="Channer S."/>
            <person name="Cheshatsang Y."/>
            <person name="Chuda L."/>
            <person name="Citroen M."/>
            <person name="Collymore A."/>
            <person name="Cooke P."/>
            <person name="Costello M."/>
            <person name="D'Aco K."/>
            <person name="Daza R."/>
            <person name="De Haan G."/>
            <person name="DeGray S."/>
            <person name="DeMaso C."/>
            <person name="Dhargay N."/>
            <person name="Dooley K."/>
            <person name="Dooley E."/>
            <person name="Doricent M."/>
            <person name="Dorje P."/>
            <person name="Dorjee K."/>
            <person name="Dupes A."/>
            <person name="Elong R."/>
            <person name="Falk J."/>
            <person name="Farina A."/>
            <person name="Faro S."/>
            <person name="Ferguson D."/>
            <person name="Fisher S."/>
            <person name="Foley C.D."/>
            <person name="Franke A."/>
            <person name="Friedrich D."/>
            <person name="Gadbois L."/>
            <person name="Gearin G."/>
            <person name="Gearin C.R."/>
            <person name="Giannoukos G."/>
            <person name="Goode T."/>
            <person name="Graham J."/>
            <person name="Grandbois E."/>
            <person name="Grewal S."/>
            <person name="Gyaltsen K."/>
            <person name="Hafez N."/>
            <person name="Hagos B."/>
            <person name="Hall J."/>
            <person name="Henson C."/>
            <person name="Hollinger A."/>
            <person name="Honan T."/>
            <person name="Huard M.D."/>
            <person name="Hughes L."/>
            <person name="Hurhula B."/>
            <person name="Husby M.E."/>
            <person name="Kamat A."/>
            <person name="Kanga B."/>
            <person name="Kashin S."/>
            <person name="Khazanovich D."/>
            <person name="Kisner P."/>
            <person name="Lance K."/>
            <person name="Lara M."/>
            <person name="Lee W."/>
            <person name="Lennon N."/>
            <person name="Letendre F."/>
            <person name="LeVine R."/>
            <person name="Lipovsky A."/>
            <person name="Liu X."/>
            <person name="Liu J."/>
            <person name="Liu S."/>
            <person name="Lokyitsang T."/>
            <person name="Lokyitsang Y."/>
            <person name="Lubonja R."/>
            <person name="Lui A."/>
            <person name="MacDonald P."/>
            <person name="Magnisalis V."/>
            <person name="Maru K."/>
            <person name="Matthews C."/>
            <person name="McCusker W."/>
            <person name="McDonough S."/>
            <person name="Mehta T."/>
            <person name="Meldrim J."/>
            <person name="Meneus L."/>
            <person name="Mihai O."/>
            <person name="Mihalev A."/>
            <person name="Mihova T."/>
            <person name="Mittelman R."/>
            <person name="Mlenga V."/>
            <person name="Montmayeur A."/>
            <person name="Mulrain L."/>
            <person name="Navidi A."/>
            <person name="Naylor J."/>
            <person name="Negash T."/>
            <person name="Nguyen T."/>
            <person name="Nguyen N."/>
            <person name="Nicol R."/>
            <person name="Norbu C."/>
            <person name="Norbu N."/>
            <person name="Novod N."/>
            <person name="O'Neill B."/>
            <person name="Osman S."/>
            <person name="Markiewicz E."/>
            <person name="Oyono O.L."/>
            <person name="Patti C."/>
            <person name="Phunkhang P."/>
            <person name="Pierre F."/>
            <person name="Priest M."/>
            <person name="Raghuraman S."/>
            <person name="Rege F."/>
            <person name="Reyes R."/>
            <person name="Rise C."/>
            <person name="Rogov P."/>
            <person name="Ross K."/>
            <person name="Ryan E."/>
            <person name="Settipalli S."/>
            <person name="Shea T."/>
            <person name="Sherpa N."/>
            <person name="Shi L."/>
            <person name="Shih D."/>
            <person name="Sparrow T."/>
            <person name="Spaulding J."/>
            <person name="Stalker J."/>
            <person name="Stange-Thomann N."/>
            <person name="Stavropoulos S."/>
            <person name="Stone C."/>
            <person name="Strader C."/>
            <person name="Tesfaye S."/>
            <person name="Thomson T."/>
            <person name="Thoulutsang Y."/>
            <person name="Thoulutsang D."/>
            <person name="Topham K."/>
            <person name="Topping I."/>
            <person name="Tsamla T."/>
            <person name="Vassiliev H."/>
            <person name="Vo A."/>
            <person name="Wangchuk T."/>
            <person name="Wangdi T."/>
            <person name="Weiand M."/>
            <person name="Wilkinson J."/>
            <person name="Wilson A."/>
            <person name="Yadav S."/>
            <person name="Young G."/>
            <person name="Yu Q."/>
            <person name="Zembek L."/>
            <person name="Zhong D."/>
            <person name="Zimmer A."/>
            <person name="Zwirko Z."/>
            <person name="Jaffe D.B."/>
            <person name="Alvarez P."/>
            <person name="Brockman W."/>
            <person name="Butler J."/>
            <person name="Chin C."/>
            <person name="Gnerre S."/>
            <person name="Grabherr M."/>
            <person name="Kleber M."/>
            <person name="Mauceli E."/>
            <person name="MacCallum I."/>
        </authorList>
    </citation>
    <scope>NUCLEOTIDE SEQUENCE [LARGE SCALE GENOMIC DNA]</scope>
    <source>
        <strain evidence="3">MSH-3 / Tucson 14011-0111.49</strain>
    </source>
</reference>
<dbReference type="EMBL" id="CH479181">
    <property type="protein sequence ID" value="EDW31611.1"/>
    <property type="molecule type" value="Genomic_DNA"/>
</dbReference>
<feature type="region of interest" description="Disordered" evidence="1">
    <location>
        <begin position="30"/>
        <end position="76"/>
    </location>
</feature>
<evidence type="ECO:0000313" key="3">
    <source>
        <dbReference type="Proteomes" id="UP000008744"/>
    </source>
</evidence>
<name>B4GDD5_DROPE</name>
<protein>
    <submittedName>
        <fullName evidence="2">GL10867</fullName>
    </submittedName>
</protein>
<evidence type="ECO:0000256" key="1">
    <source>
        <dbReference type="SAM" id="MobiDB-lite"/>
    </source>
</evidence>
<accession>B4GDD5</accession>
<dbReference type="Pfam" id="PF07248">
    <property type="entry name" value="DUF1431"/>
    <property type="match status" value="1"/>
</dbReference>
<feature type="region of interest" description="Disordered" evidence="1">
    <location>
        <begin position="161"/>
        <end position="181"/>
    </location>
</feature>
<proteinExistence type="predicted"/>
<dbReference type="Proteomes" id="UP000008744">
    <property type="component" value="Unassembled WGS sequence"/>
</dbReference>
<organism evidence="3">
    <name type="scientific">Drosophila persimilis</name>
    <name type="common">Fruit fly</name>
    <dbReference type="NCBI Taxonomy" id="7234"/>
    <lineage>
        <taxon>Eukaryota</taxon>
        <taxon>Metazoa</taxon>
        <taxon>Ecdysozoa</taxon>
        <taxon>Arthropoda</taxon>
        <taxon>Hexapoda</taxon>
        <taxon>Insecta</taxon>
        <taxon>Pterygota</taxon>
        <taxon>Neoptera</taxon>
        <taxon>Endopterygota</taxon>
        <taxon>Diptera</taxon>
        <taxon>Brachycera</taxon>
        <taxon>Muscomorpha</taxon>
        <taxon>Ephydroidea</taxon>
        <taxon>Drosophilidae</taxon>
        <taxon>Drosophila</taxon>
        <taxon>Sophophora</taxon>
    </lineage>
</organism>
<dbReference type="OMA" id="AKPAKEC"/>
<gene>
    <name evidence="2" type="primary">Dper\GL10867</name>
    <name evidence="2" type="ORF">Dper_GL10867</name>
</gene>
<dbReference type="InterPro" id="IPR006611">
    <property type="entry name" value="DUF1431_DROsp"/>
</dbReference>
<keyword evidence="3" id="KW-1185">Reference proteome</keyword>
<dbReference type="AlphaFoldDB" id="B4GDD5"/>
<evidence type="ECO:0000313" key="2">
    <source>
        <dbReference type="EMBL" id="EDW31611.1"/>
    </source>
</evidence>
<sequence length="220" mass="24835">MLQLFGANLSRKLPPLAVLSCRLLAKSAGSCGGDDDSAASKCGNSKAKAEPSCKRSRKKAQCSKQPTPFPSYSECKRKPTAAKPAKECDCWQVDNTFSAHIKMLRSVLRLRPKMQSNQRRQRLYDVALWRHSSCHLPVVRRARKRRMEDLQRLPVPTRCGKLSRPLDVEPEPPLPAMPNPRAQRGGIGASDWLYSEQWQAGFHDLVIEDNKMFIVQTAFY</sequence>